<dbReference type="EMBL" id="JAHLJV010000013">
    <property type="protein sequence ID" value="KAK1596100.1"/>
    <property type="molecule type" value="Genomic_DNA"/>
</dbReference>
<feature type="compositionally biased region" description="Polar residues" evidence="1">
    <location>
        <begin position="1"/>
        <end position="18"/>
    </location>
</feature>
<keyword evidence="3" id="KW-1185">Reference proteome</keyword>
<evidence type="ECO:0000313" key="3">
    <source>
        <dbReference type="Proteomes" id="UP001230504"/>
    </source>
</evidence>
<dbReference type="AlphaFoldDB" id="A0AAD8Q577"/>
<name>A0AAD8Q577_9PEZI</name>
<comment type="caution">
    <text evidence="2">The sequence shown here is derived from an EMBL/GenBank/DDBJ whole genome shotgun (WGS) entry which is preliminary data.</text>
</comment>
<gene>
    <name evidence="2" type="ORF">LY79DRAFT_667583</name>
</gene>
<sequence>MDSTSNTSVVNGHASSSRAAYPNEAQRLHDQRLQLFLGDDESPNPMIPRTTTSVKQHKKKMSQKIHKIMSKAQK</sequence>
<dbReference type="RefSeq" id="XP_060417019.1">
    <property type="nucleotide sequence ID" value="XM_060563399.1"/>
</dbReference>
<evidence type="ECO:0000313" key="2">
    <source>
        <dbReference type="EMBL" id="KAK1596100.1"/>
    </source>
</evidence>
<dbReference type="Proteomes" id="UP001230504">
    <property type="component" value="Unassembled WGS sequence"/>
</dbReference>
<feature type="region of interest" description="Disordered" evidence="1">
    <location>
        <begin position="1"/>
        <end position="61"/>
    </location>
</feature>
<proteinExistence type="predicted"/>
<dbReference type="GeneID" id="85447639"/>
<accession>A0AAD8Q577</accession>
<reference evidence="2" key="1">
    <citation type="submission" date="2021-06" db="EMBL/GenBank/DDBJ databases">
        <title>Comparative genomics, transcriptomics and evolutionary studies reveal genomic signatures of adaptation to plant cell wall in hemibiotrophic fungi.</title>
        <authorList>
            <consortium name="DOE Joint Genome Institute"/>
            <person name="Baroncelli R."/>
            <person name="Diaz J.F."/>
            <person name="Benocci T."/>
            <person name="Peng M."/>
            <person name="Battaglia E."/>
            <person name="Haridas S."/>
            <person name="Andreopoulos W."/>
            <person name="Labutti K."/>
            <person name="Pangilinan J."/>
            <person name="Floch G.L."/>
            <person name="Makela M.R."/>
            <person name="Henrissat B."/>
            <person name="Grigoriev I.V."/>
            <person name="Crouch J.A."/>
            <person name="De Vries R.P."/>
            <person name="Sukno S.A."/>
            <person name="Thon M.R."/>
        </authorList>
    </citation>
    <scope>NUCLEOTIDE SEQUENCE</scope>
    <source>
        <strain evidence="2">CBS 125086</strain>
    </source>
</reference>
<protein>
    <submittedName>
        <fullName evidence="2">Uncharacterized protein</fullName>
    </submittedName>
</protein>
<organism evidence="2 3">
    <name type="scientific">Colletotrichum navitas</name>
    <dbReference type="NCBI Taxonomy" id="681940"/>
    <lineage>
        <taxon>Eukaryota</taxon>
        <taxon>Fungi</taxon>
        <taxon>Dikarya</taxon>
        <taxon>Ascomycota</taxon>
        <taxon>Pezizomycotina</taxon>
        <taxon>Sordariomycetes</taxon>
        <taxon>Hypocreomycetidae</taxon>
        <taxon>Glomerellales</taxon>
        <taxon>Glomerellaceae</taxon>
        <taxon>Colletotrichum</taxon>
        <taxon>Colletotrichum graminicola species complex</taxon>
    </lineage>
</organism>
<evidence type="ECO:0000256" key="1">
    <source>
        <dbReference type="SAM" id="MobiDB-lite"/>
    </source>
</evidence>